<evidence type="ECO:0000256" key="4">
    <source>
        <dbReference type="ARBA" id="ARBA00023136"/>
    </source>
</evidence>
<sequence>MVTLVQNVQVLLLAGVLLAACLAKLAVRDPVSADSRARDRFRVHGVPVAERPTRALILLRDRRAGIVLGLVEGTLGLALLLSSHLWLRVVAAVGFAGATWAVLELQAHRPEAGCGCFGGLSTKRVGRRSVVRATLFTAAAVVSLGASRAGVEVPRLGWGRVAGVLSLELALFASLSPELALLCQRARQHARALHRVPGHERYHHNHELADGHQHGHAHDLTHGPEDAYAHGLRRENEHARAQGHEHEPPQNQAHGLSPEVGQAQAREREPEPASEREHSLGHEQKHRPEHRLGLDHADDPAQEQWRQHERGLGLGRVGGAFGLLARRDVPCERRRSPIAETLGTLYASSAWLEFENALVSAVPLDVWREGCHRFLVYAARLDGVDVEIVFAVSTAARGREVRHAVLPVDGREDSLRLSSGIARQP</sequence>
<dbReference type="EMBL" id="JBHSIT010000004">
    <property type="protein sequence ID" value="MFC4908530.1"/>
    <property type="molecule type" value="Genomic_DNA"/>
</dbReference>
<evidence type="ECO:0000256" key="1">
    <source>
        <dbReference type="ARBA" id="ARBA00004141"/>
    </source>
</evidence>
<gene>
    <name evidence="7" type="ORF">ACFPCY_14460</name>
</gene>
<keyword evidence="8" id="KW-1185">Reference proteome</keyword>
<accession>A0ABV9TZN8</accession>
<dbReference type="InterPro" id="IPR009908">
    <property type="entry name" value="Methylamine_util_MauE"/>
</dbReference>
<evidence type="ECO:0000256" key="3">
    <source>
        <dbReference type="ARBA" id="ARBA00022989"/>
    </source>
</evidence>
<dbReference type="Pfam" id="PF07291">
    <property type="entry name" value="MauE"/>
    <property type="match status" value="1"/>
</dbReference>
<evidence type="ECO:0000313" key="8">
    <source>
        <dbReference type="Proteomes" id="UP001595872"/>
    </source>
</evidence>
<organism evidence="7 8">
    <name type="scientific">Actinomadura gamaensis</name>
    <dbReference type="NCBI Taxonomy" id="1763541"/>
    <lineage>
        <taxon>Bacteria</taxon>
        <taxon>Bacillati</taxon>
        <taxon>Actinomycetota</taxon>
        <taxon>Actinomycetes</taxon>
        <taxon>Streptosporangiales</taxon>
        <taxon>Thermomonosporaceae</taxon>
        <taxon>Actinomadura</taxon>
    </lineage>
</organism>
<keyword evidence="3" id="KW-1133">Transmembrane helix</keyword>
<feature type="compositionally biased region" description="Basic and acidic residues" evidence="5">
    <location>
        <begin position="237"/>
        <end position="248"/>
    </location>
</feature>
<keyword evidence="4" id="KW-0472">Membrane</keyword>
<evidence type="ECO:0000259" key="6">
    <source>
        <dbReference type="Pfam" id="PF07291"/>
    </source>
</evidence>
<protein>
    <submittedName>
        <fullName evidence="7">MauE/DoxX family redox-associated membrane protein</fullName>
    </submittedName>
</protein>
<feature type="domain" description="Methylamine utilisation protein MauE" evidence="6">
    <location>
        <begin position="7"/>
        <end position="144"/>
    </location>
</feature>
<dbReference type="RefSeq" id="WP_378255280.1">
    <property type="nucleotide sequence ID" value="NZ_JBHSIT010000004.1"/>
</dbReference>
<feature type="region of interest" description="Disordered" evidence="5">
    <location>
        <begin position="237"/>
        <end position="295"/>
    </location>
</feature>
<reference evidence="8" key="1">
    <citation type="journal article" date="2019" name="Int. J. Syst. Evol. Microbiol.">
        <title>The Global Catalogue of Microorganisms (GCM) 10K type strain sequencing project: providing services to taxonomists for standard genome sequencing and annotation.</title>
        <authorList>
            <consortium name="The Broad Institute Genomics Platform"/>
            <consortium name="The Broad Institute Genome Sequencing Center for Infectious Disease"/>
            <person name="Wu L."/>
            <person name="Ma J."/>
        </authorList>
    </citation>
    <scope>NUCLEOTIDE SEQUENCE [LARGE SCALE GENOMIC DNA]</scope>
    <source>
        <strain evidence="8">KLKA75</strain>
    </source>
</reference>
<comment type="subcellular location">
    <subcellularLocation>
        <location evidence="1">Membrane</location>
        <topology evidence="1">Multi-pass membrane protein</topology>
    </subcellularLocation>
</comment>
<feature type="compositionally biased region" description="Basic and acidic residues" evidence="5">
    <location>
        <begin position="265"/>
        <end position="283"/>
    </location>
</feature>
<comment type="caution">
    <text evidence="7">The sequence shown here is derived from an EMBL/GenBank/DDBJ whole genome shotgun (WGS) entry which is preliminary data.</text>
</comment>
<proteinExistence type="predicted"/>
<keyword evidence="2" id="KW-0812">Transmembrane</keyword>
<name>A0ABV9TZN8_9ACTN</name>
<dbReference type="Proteomes" id="UP001595872">
    <property type="component" value="Unassembled WGS sequence"/>
</dbReference>
<evidence type="ECO:0000256" key="2">
    <source>
        <dbReference type="ARBA" id="ARBA00022692"/>
    </source>
</evidence>
<evidence type="ECO:0000313" key="7">
    <source>
        <dbReference type="EMBL" id="MFC4908530.1"/>
    </source>
</evidence>
<evidence type="ECO:0000256" key="5">
    <source>
        <dbReference type="SAM" id="MobiDB-lite"/>
    </source>
</evidence>